<evidence type="ECO:0000256" key="1">
    <source>
        <dbReference type="SAM" id="MobiDB-lite"/>
    </source>
</evidence>
<feature type="compositionally biased region" description="Low complexity" evidence="1">
    <location>
        <begin position="20"/>
        <end position="34"/>
    </location>
</feature>
<feature type="transmembrane region" description="Helical" evidence="2">
    <location>
        <begin position="62"/>
        <end position="82"/>
    </location>
</feature>
<dbReference type="EMBL" id="WHPC01000097">
    <property type="protein sequence ID" value="MPV38653.1"/>
    <property type="molecule type" value="Genomic_DNA"/>
</dbReference>
<organism evidence="3 4">
    <name type="scientific">Georgenia subflava</name>
    <dbReference type="NCBI Taxonomy" id="1622177"/>
    <lineage>
        <taxon>Bacteria</taxon>
        <taxon>Bacillati</taxon>
        <taxon>Actinomycetota</taxon>
        <taxon>Actinomycetes</taxon>
        <taxon>Micrococcales</taxon>
        <taxon>Bogoriellaceae</taxon>
        <taxon>Georgenia</taxon>
    </lineage>
</organism>
<dbReference type="AlphaFoldDB" id="A0A6N7ENI0"/>
<keyword evidence="2" id="KW-1133">Transmembrane helix</keyword>
<accession>A0A6N7ENI0</accession>
<feature type="transmembrane region" description="Helical" evidence="2">
    <location>
        <begin position="88"/>
        <end position="106"/>
    </location>
</feature>
<reference evidence="3 4" key="1">
    <citation type="submission" date="2019-10" db="EMBL/GenBank/DDBJ databases">
        <title>Georgenia wutianyii sp. nov. and Georgenia yuyongxinii sp. nov. isolated from plateau pika (Ochotona curzoniae) in the Qinghai-Tibet plateau of China.</title>
        <authorList>
            <person name="Tian Z."/>
        </authorList>
    </citation>
    <scope>NUCLEOTIDE SEQUENCE [LARGE SCALE GENOMIC DNA]</scope>
    <source>
        <strain evidence="3 4">JCM 19765</strain>
    </source>
</reference>
<proteinExistence type="predicted"/>
<evidence type="ECO:0000313" key="3">
    <source>
        <dbReference type="EMBL" id="MPV38653.1"/>
    </source>
</evidence>
<evidence type="ECO:0000313" key="4">
    <source>
        <dbReference type="Proteomes" id="UP000437709"/>
    </source>
</evidence>
<name>A0A6N7ENI0_9MICO</name>
<sequence>MNDKQNEPSEEPTAEQPVWSAAPSAGSAPGPGAADTGSTDTVWSATTVPAPAVRRGARTGTLILGLILTLCGIGAIAVALGYSIDLQLAVIVVLVVAALTLLIVPLTQRGRKDRAGTD</sequence>
<comment type="caution">
    <text evidence="3">The sequence shown here is derived from an EMBL/GenBank/DDBJ whole genome shotgun (WGS) entry which is preliminary data.</text>
</comment>
<dbReference type="Proteomes" id="UP000437709">
    <property type="component" value="Unassembled WGS sequence"/>
</dbReference>
<feature type="region of interest" description="Disordered" evidence="1">
    <location>
        <begin position="1"/>
        <end position="43"/>
    </location>
</feature>
<keyword evidence="2" id="KW-0812">Transmembrane</keyword>
<dbReference type="RefSeq" id="WP_152194750.1">
    <property type="nucleotide sequence ID" value="NZ_VUKD01000002.1"/>
</dbReference>
<protein>
    <submittedName>
        <fullName evidence="3">Uncharacterized protein</fullName>
    </submittedName>
</protein>
<keyword evidence="4" id="KW-1185">Reference proteome</keyword>
<evidence type="ECO:0000256" key="2">
    <source>
        <dbReference type="SAM" id="Phobius"/>
    </source>
</evidence>
<gene>
    <name evidence="3" type="ORF">GB881_16670</name>
</gene>
<keyword evidence="2" id="KW-0472">Membrane</keyword>